<evidence type="ECO:0000256" key="5">
    <source>
        <dbReference type="ARBA" id="ARBA00023001"/>
    </source>
</evidence>
<dbReference type="RefSeq" id="WP_137699062.1">
    <property type="nucleotide sequence ID" value="NZ_CP061336.1"/>
</dbReference>
<dbReference type="Gene3D" id="1.10.1330.10">
    <property type="entry name" value="Dockerin domain"/>
    <property type="match status" value="1"/>
</dbReference>
<evidence type="ECO:0000256" key="2">
    <source>
        <dbReference type="ARBA" id="ARBA00012601"/>
    </source>
</evidence>
<protein>
    <recommendedName>
        <fullName evidence="2">cellulase</fullName>
        <ecNumber evidence="2">3.2.1.4</ecNumber>
    </recommendedName>
</protein>
<dbReference type="EMBL" id="CP061336">
    <property type="protein sequence ID" value="QNU68705.1"/>
    <property type="molecule type" value="Genomic_DNA"/>
</dbReference>
<gene>
    <name evidence="9" type="ORF">EHE19_001785</name>
</gene>
<dbReference type="EC" id="3.2.1.4" evidence="2"/>
<sequence length="55" mass="6226">MFALLKKFLLTQDTSLIKDLRSADVNGDDSVNALDYALIKRYLLKDITVFPVEGH</sequence>
<dbReference type="CDD" id="cd14256">
    <property type="entry name" value="Dockerin_I"/>
    <property type="match status" value="1"/>
</dbReference>
<evidence type="ECO:0000313" key="9">
    <source>
        <dbReference type="EMBL" id="QNU68705.1"/>
    </source>
</evidence>
<dbReference type="OrthoDB" id="2086516at2"/>
<evidence type="ECO:0000256" key="3">
    <source>
        <dbReference type="ARBA" id="ARBA00022729"/>
    </source>
</evidence>
<dbReference type="AlphaFoldDB" id="A0A4U7J9K4"/>
<keyword evidence="3" id="KW-0732">Signal</keyword>
<dbReference type="InterPro" id="IPR016134">
    <property type="entry name" value="Dockerin_dom"/>
</dbReference>
<keyword evidence="4" id="KW-0378">Hydrolase</keyword>
<reference evidence="9 10" key="1">
    <citation type="submission" date="2020-09" db="EMBL/GenBank/DDBJ databases">
        <title>Characterization and genome sequencing of Ruminiclostridium sp. nov. MA18.</title>
        <authorList>
            <person name="Rettenmaier R."/>
            <person name="Kowollik M.-L."/>
            <person name="Liebl W."/>
            <person name="Zverlov V."/>
        </authorList>
    </citation>
    <scope>NUCLEOTIDE SEQUENCE [LARGE SCALE GENOMIC DNA]</scope>
    <source>
        <strain evidence="9 10">MA18</strain>
    </source>
</reference>
<dbReference type="InterPro" id="IPR036439">
    <property type="entry name" value="Dockerin_dom_sf"/>
</dbReference>
<accession>A0A4U7J9K4</accession>
<evidence type="ECO:0000256" key="6">
    <source>
        <dbReference type="ARBA" id="ARBA00023277"/>
    </source>
</evidence>
<dbReference type="GO" id="GO:0030245">
    <property type="term" value="P:cellulose catabolic process"/>
    <property type="evidence" value="ECO:0007669"/>
    <property type="project" value="UniProtKB-KW"/>
</dbReference>
<dbReference type="InterPro" id="IPR018247">
    <property type="entry name" value="EF_Hand_1_Ca_BS"/>
</dbReference>
<evidence type="ECO:0000313" key="10">
    <source>
        <dbReference type="Proteomes" id="UP000306409"/>
    </source>
</evidence>
<keyword evidence="6" id="KW-0119">Carbohydrate metabolism</keyword>
<evidence type="ECO:0000256" key="7">
    <source>
        <dbReference type="ARBA" id="ARBA00023295"/>
    </source>
</evidence>
<evidence type="ECO:0000256" key="8">
    <source>
        <dbReference type="ARBA" id="ARBA00023326"/>
    </source>
</evidence>
<dbReference type="Pfam" id="PF00404">
    <property type="entry name" value="Dockerin_1"/>
    <property type="match status" value="1"/>
</dbReference>
<dbReference type="InterPro" id="IPR002105">
    <property type="entry name" value="Dockerin_1_rpt"/>
</dbReference>
<dbReference type="KEGG" id="rher:EHE19_001785"/>
<keyword evidence="7" id="KW-0326">Glycosidase</keyword>
<comment type="catalytic activity">
    <reaction evidence="1">
        <text>Endohydrolysis of (1-&gt;4)-beta-D-glucosidic linkages in cellulose, lichenin and cereal beta-D-glucans.</text>
        <dbReference type="EC" id="3.2.1.4"/>
    </reaction>
</comment>
<organism evidence="9 10">
    <name type="scientific">Ruminiclostridium herbifermentans</name>
    <dbReference type="NCBI Taxonomy" id="2488810"/>
    <lineage>
        <taxon>Bacteria</taxon>
        <taxon>Bacillati</taxon>
        <taxon>Bacillota</taxon>
        <taxon>Clostridia</taxon>
        <taxon>Eubacteriales</taxon>
        <taxon>Oscillospiraceae</taxon>
        <taxon>Ruminiclostridium</taxon>
    </lineage>
</organism>
<keyword evidence="5" id="KW-0136">Cellulose degradation</keyword>
<dbReference type="PROSITE" id="PS00018">
    <property type="entry name" value="EF_HAND_1"/>
    <property type="match status" value="1"/>
</dbReference>
<dbReference type="SUPFAM" id="SSF63446">
    <property type="entry name" value="Type I dockerin domain"/>
    <property type="match status" value="1"/>
</dbReference>
<dbReference type="GO" id="GO:0008810">
    <property type="term" value="F:cellulase activity"/>
    <property type="evidence" value="ECO:0007669"/>
    <property type="project" value="UniProtKB-EC"/>
</dbReference>
<proteinExistence type="predicted"/>
<keyword evidence="10" id="KW-1185">Reference proteome</keyword>
<evidence type="ECO:0000256" key="1">
    <source>
        <dbReference type="ARBA" id="ARBA00000966"/>
    </source>
</evidence>
<keyword evidence="8" id="KW-0624">Polysaccharide degradation</keyword>
<name>A0A4U7J9K4_9FIRM</name>
<evidence type="ECO:0000256" key="4">
    <source>
        <dbReference type="ARBA" id="ARBA00022801"/>
    </source>
</evidence>
<dbReference type="PROSITE" id="PS51766">
    <property type="entry name" value="DOCKERIN"/>
    <property type="match status" value="1"/>
</dbReference>
<dbReference type="Proteomes" id="UP000306409">
    <property type="component" value="Chromosome"/>
</dbReference>
<dbReference type="PROSITE" id="PS00448">
    <property type="entry name" value="CLOS_CELLULOSOME_RPT"/>
    <property type="match status" value="1"/>
</dbReference>